<keyword evidence="4" id="KW-0813">Transport</keyword>
<feature type="region of interest" description="Disordered" evidence="9">
    <location>
        <begin position="1"/>
        <end position="26"/>
    </location>
</feature>
<organism evidence="10 11">
    <name type="scientific">Escallonia herrerae</name>
    <dbReference type="NCBI Taxonomy" id="1293975"/>
    <lineage>
        <taxon>Eukaryota</taxon>
        <taxon>Viridiplantae</taxon>
        <taxon>Streptophyta</taxon>
        <taxon>Embryophyta</taxon>
        <taxon>Tracheophyta</taxon>
        <taxon>Spermatophyta</taxon>
        <taxon>Magnoliopsida</taxon>
        <taxon>eudicotyledons</taxon>
        <taxon>Gunneridae</taxon>
        <taxon>Pentapetalae</taxon>
        <taxon>asterids</taxon>
        <taxon>campanulids</taxon>
        <taxon>Escalloniales</taxon>
        <taxon>Escalloniaceae</taxon>
        <taxon>Escallonia</taxon>
    </lineage>
</organism>
<keyword evidence="11" id="KW-1185">Reference proteome</keyword>
<keyword evidence="7" id="KW-0472">Membrane</keyword>
<dbReference type="NCBIfam" id="TIGR01145">
    <property type="entry name" value="ATP_synt_delta"/>
    <property type="match status" value="1"/>
</dbReference>
<dbReference type="PROSITE" id="PS00389">
    <property type="entry name" value="ATPASE_DELTA"/>
    <property type="match status" value="1"/>
</dbReference>
<dbReference type="PANTHER" id="PTHR11910">
    <property type="entry name" value="ATP SYNTHASE DELTA CHAIN"/>
    <property type="match status" value="1"/>
</dbReference>
<dbReference type="GO" id="GO:0016020">
    <property type="term" value="C:membrane"/>
    <property type="evidence" value="ECO:0007669"/>
    <property type="project" value="UniProtKB-SubCell"/>
</dbReference>
<evidence type="ECO:0000313" key="10">
    <source>
        <dbReference type="EMBL" id="KAK3019459.1"/>
    </source>
</evidence>
<evidence type="ECO:0000256" key="3">
    <source>
        <dbReference type="ARBA" id="ARBA00011648"/>
    </source>
</evidence>
<evidence type="ECO:0000256" key="9">
    <source>
        <dbReference type="SAM" id="MobiDB-lite"/>
    </source>
</evidence>
<comment type="caution">
    <text evidence="10">The sequence shown here is derived from an EMBL/GenBank/DDBJ whole genome shotgun (WGS) entry which is preliminary data.</text>
</comment>
<evidence type="ECO:0000256" key="2">
    <source>
        <dbReference type="ARBA" id="ARBA00007046"/>
    </source>
</evidence>
<dbReference type="EMBL" id="JAVXUP010000873">
    <property type="protein sequence ID" value="KAK3019459.1"/>
    <property type="molecule type" value="Genomic_DNA"/>
</dbReference>
<evidence type="ECO:0008006" key="12">
    <source>
        <dbReference type="Google" id="ProtNLM"/>
    </source>
</evidence>
<evidence type="ECO:0000256" key="6">
    <source>
        <dbReference type="ARBA" id="ARBA00023065"/>
    </source>
</evidence>
<name>A0AA88W4Y5_9ASTE</name>
<dbReference type="HAMAP" id="MF_01416">
    <property type="entry name" value="ATP_synth_delta_bact"/>
    <property type="match status" value="1"/>
</dbReference>
<dbReference type="Gene3D" id="1.10.520.20">
    <property type="entry name" value="N-terminal domain of the delta subunit of the F1F0-ATP synthase"/>
    <property type="match status" value="1"/>
</dbReference>
<sequence>MAALQQTLITFQSRSPPSPPITSGKPLQSTFTTGGLTSLKLPKLAAKLATKPRPHGGASGARMADSAAGSYATALADVAKSNGTLESTAADMEKIDTLFADPEVFDFFTSPIISLEKKRQVIDEITASSKIQPHIANFLNILIDMKRIDLMKDIVKEFELVYNSLTDTELAVVTSVVQLESQHLAQIAKGVQRLTGSKNVRIKTVIDPSLVAGFTIRYGNSGSKLIDMSVKKQLEEIAAQLDIGDVQLALSRRGKVEKIEEGWGNSWEMQQFVLMRIYGPEMDALQTSVDKNGE</sequence>
<dbReference type="InterPro" id="IPR026015">
    <property type="entry name" value="ATP_synth_OSCP/delta_N_sf"/>
</dbReference>
<dbReference type="InterPro" id="IPR020781">
    <property type="entry name" value="ATPase_OSCP/d_CS"/>
</dbReference>
<dbReference type="GO" id="GO:0046933">
    <property type="term" value="F:proton-transporting ATP synthase activity, rotational mechanism"/>
    <property type="evidence" value="ECO:0007669"/>
    <property type="project" value="InterPro"/>
</dbReference>
<evidence type="ECO:0000256" key="7">
    <source>
        <dbReference type="ARBA" id="ARBA00023136"/>
    </source>
</evidence>
<dbReference type="InterPro" id="IPR000711">
    <property type="entry name" value="ATPase_OSCP/dsu"/>
</dbReference>
<dbReference type="PRINTS" id="PR00125">
    <property type="entry name" value="ATPASEDELTA"/>
</dbReference>
<keyword evidence="6" id="KW-0406">Ion transport</keyword>
<accession>A0AA88W4Y5</accession>
<evidence type="ECO:0000256" key="4">
    <source>
        <dbReference type="ARBA" id="ARBA00022448"/>
    </source>
</evidence>
<dbReference type="SUPFAM" id="SSF47928">
    <property type="entry name" value="N-terminal domain of the delta subunit of the F1F0-ATP synthase"/>
    <property type="match status" value="1"/>
</dbReference>
<evidence type="ECO:0000256" key="8">
    <source>
        <dbReference type="ARBA" id="ARBA00023310"/>
    </source>
</evidence>
<keyword evidence="5" id="KW-0375">Hydrogen ion transport</keyword>
<evidence type="ECO:0000313" key="11">
    <source>
        <dbReference type="Proteomes" id="UP001188597"/>
    </source>
</evidence>
<protein>
    <recommendedName>
        <fullName evidence="12">ATP synthase subunit delta, chloroplastic</fullName>
    </recommendedName>
</protein>
<dbReference type="Pfam" id="PF00213">
    <property type="entry name" value="OSCP"/>
    <property type="match status" value="1"/>
</dbReference>
<comment type="subunit">
    <text evidence="3">F-type ATPases have 2 components, CF(1) - the catalytic core - and CF(0) - the membrane proton channel. CF(1) has five subunits: alpha(3), beta(3), gamma(1), delta(1), epsilon(1). CF(0) has three main subunits: a, b and c.</text>
</comment>
<proteinExistence type="inferred from homology"/>
<comment type="subcellular location">
    <subcellularLocation>
        <location evidence="1">Membrane</location>
    </subcellularLocation>
</comment>
<keyword evidence="8" id="KW-0066">ATP synthesis</keyword>
<reference evidence="10" key="1">
    <citation type="submission" date="2022-12" db="EMBL/GenBank/DDBJ databases">
        <title>Draft genome assemblies for two species of Escallonia (Escalloniales).</title>
        <authorList>
            <person name="Chanderbali A."/>
            <person name="Dervinis C."/>
            <person name="Anghel I."/>
            <person name="Soltis D."/>
            <person name="Soltis P."/>
            <person name="Zapata F."/>
        </authorList>
    </citation>
    <scope>NUCLEOTIDE SEQUENCE</scope>
    <source>
        <strain evidence="10">UCBG64.0493</strain>
        <tissue evidence="10">Leaf</tissue>
    </source>
</reference>
<gene>
    <name evidence="10" type="ORF">RJ639_005143</name>
</gene>
<evidence type="ECO:0000256" key="1">
    <source>
        <dbReference type="ARBA" id="ARBA00004370"/>
    </source>
</evidence>
<dbReference type="Proteomes" id="UP001188597">
    <property type="component" value="Unassembled WGS sequence"/>
</dbReference>
<feature type="compositionally biased region" description="Polar residues" evidence="9">
    <location>
        <begin position="1"/>
        <end position="15"/>
    </location>
</feature>
<comment type="similarity">
    <text evidence="2">Belongs to the ATPase delta chain family.</text>
</comment>
<dbReference type="AlphaFoldDB" id="A0AA88W4Y5"/>
<evidence type="ECO:0000256" key="5">
    <source>
        <dbReference type="ARBA" id="ARBA00022781"/>
    </source>
</evidence>